<dbReference type="STRING" id="420778.A0A1S8BFS7"/>
<organism evidence="4 5">
    <name type="scientific">Diplodia seriata</name>
    <dbReference type="NCBI Taxonomy" id="420778"/>
    <lineage>
        <taxon>Eukaryota</taxon>
        <taxon>Fungi</taxon>
        <taxon>Dikarya</taxon>
        <taxon>Ascomycota</taxon>
        <taxon>Pezizomycotina</taxon>
        <taxon>Dothideomycetes</taxon>
        <taxon>Dothideomycetes incertae sedis</taxon>
        <taxon>Botryosphaeriales</taxon>
        <taxon>Botryosphaeriaceae</taxon>
        <taxon>Diplodia</taxon>
    </lineage>
</organism>
<evidence type="ECO:0000256" key="2">
    <source>
        <dbReference type="SAM" id="MobiDB-lite"/>
    </source>
</evidence>
<dbReference type="Proteomes" id="UP000190776">
    <property type="component" value="Unassembled WGS sequence"/>
</dbReference>
<evidence type="ECO:0000256" key="1">
    <source>
        <dbReference type="ARBA" id="ARBA00010055"/>
    </source>
</evidence>
<dbReference type="GO" id="GO:0034316">
    <property type="term" value="P:negative regulation of Arp2/3 complex-mediated actin nucleation"/>
    <property type="evidence" value="ECO:0007669"/>
    <property type="project" value="TreeGrafter"/>
</dbReference>
<evidence type="ECO:0000313" key="5">
    <source>
        <dbReference type="Proteomes" id="UP000190776"/>
    </source>
</evidence>
<sequence length="233" mass="26064">MGFEQRRAVRRTTAGTALDHQARYSSTYTRWRAHGESGCGPPRIGVGARHHHQAAPRGLTSSPTSAPALPHHRSCPPFCPRLVPPAIGTTMSSEARLFTFSTETKDKLRKFRLGTSRAKDPQAVIYQIDKKTLEIHQSDNEVYNNLQDIADELPDNTPRFVLLSYPMTLEPSGRLAVPYVMIYHLPTTCNSEMKMLYASAKELMRNTAEVNRIIEISDAEELESIEKQLGSDA</sequence>
<gene>
    <name evidence="4" type="ORF">BK809_0003554</name>
</gene>
<comment type="similarity">
    <text evidence="1">Belongs to the actin-binding proteins ADF family. GMF subfamily.</text>
</comment>
<dbReference type="AlphaFoldDB" id="A0A1S8BFS7"/>
<dbReference type="SMART" id="SM00102">
    <property type="entry name" value="ADF"/>
    <property type="match status" value="1"/>
</dbReference>
<dbReference type="Gene3D" id="3.40.20.10">
    <property type="entry name" value="Severin"/>
    <property type="match status" value="1"/>
</dbReference>
<dbReference type="GO" id="GO:0030479">
    <property type="term" value="C:actin cortical patch"/>
    <property type="evidence" value="ECO:0007669"/>
    <property type="project" value="TreeGrafter"/>
</dbReference>
<dbReference type="PANTHER" id="PTHR11249">
    <property type="entry name" value="GLIAL FACTOR NATURATION FACTOR"/>
    <property type="match status" value="1"/>
</dbReference>
<dbReference type="FunFam" id="3.40.20.10:FF:000048">
    <property type="entry name" value="Putative gmf family protein"/>
    <property type="match status" value="1"/>
</dbReference>
<dbReference type="CDD" id="cd11283">
    <property type="entry name" value="ADF_GMF-beta_like"/>
    <property type="match status" value="1"/>
</dbReference>
<dbReference type="PROSITE" id="PS51263">
    <property type="entry name" value="ADF_H"/>
    <property type="match status" value="1"/>
</dbReference>
<dbReference type="InterPro" id="IPR029006">
    <property type="entry name" value="ADF-H/Gelsolin-like_dom_sf"/>
</dbReference>
<dbReference type="Pfam" id="PF00241">
    <property type="entry name" value="Cofilin_ADF"/>
    <property type="match status" value="1"/>
</dbReference>
<feature type="domain" description="ADF-H" evidence="3">
    <location>
        <begin position="96"/>
        <end position="232"/>
    </location>
</feature>
<evidence type="ECO:0000313" key="4">
    <source>
        <dbReference type="EMBL" id="OMP86384.1"/>
    </source>
</evidence>
<dbReference type="SUPFAM" id="SSF55753">
    <property type="entry name" value="Actin depolymerizing proteins"/>
    <property type="match status" value="1"/>
</dbReference>
<feature type="region of interest" description="Disordered" evidence="2">
    <location>
        <begin position="47"/>
        <end position="71"/>
    </location>
</feature>
<protein>
    <recommendedName>
        <fullName evidence="3">ADF-H domain-containing protein</fullName>
    </recommendedName>
</protein>
<name>A0A1S8BFS7_9PEZI</name>
<reference evidence="4 5" key="1">
    <citation type="submission" date="2017-01" db="EMBL/GenBank/DDBJ databases">
        <title>Draft genome sequence of Diplodia seriata F98.1, a fungal species involved in grapevine trunk diseases.</title>
        <authorList>
            <person name="Robert-Siegwald G."/>
            <person name="Vallet J."/>
            <person name="Abou-Mansour E."/>
            <person name="Xu J."/>
            <person name="Rey P."/>
            <person name="Bertsch C."/>
            <person name="Rego C."/>
            <person name="Larignon P."/>
            <person name="Fontaine F."/>
            <person name="Lebrun M.-H."/>
        </authorList>
    </citation>
    <scope>NUCLEOTIDE SEQUENCE [LARGE SCALE GENOMIC DNA]</scope>
    <source>
        <strain evidence="4 5">F98.1</strain>
    </source>
</reference>
<evidence type="ECO:0000259" key="3">
    <source>
        <dbReference type="PROSITE" id="PS51263"/>
    </source>
</evidence>
<dbReference type="InterPro" id="IPR002108">
    <property type="entry name" value="ADF-H"/>
</dbReference>
<accession>A0A1S8BFS7</accession>
<dbReference type="InterPro" id="IPR011171">
    <property type="entry name" value="GMF"/>
</dbReference>
<dbReference type="OrthoDB" id="3919494at2759"/>
<proteinExistence type="inferred from homology"/>
<dbReference type="GO" id="GO:0071933">
    <property type="term" value="F:Arp2/3 complex binding"/>
    <property type="evidence" value="ECO:0007669"/>
    <property type="project" value="InterPro"/>
</dbReference>
<dbReference type="PANTHER" id="PTHR11249:SF2">
    <property type="entry name" value="GLIA MATURATION FACTOR"/>
    <property type="match status" value="1"/>
</dbReference>
<comment type="caution">
    <text evidence="4">The sequence shown here is derived from an EMBL/GenBank/DDBJ whole genome shotgun (WGS) entry which is preliminary data.</text>
</comment>
<dbReference type="GO" id="GO:0003779">
    <property type="term" value="F:actin binding"/>
    <property type="evidence" value="ECO:0007669"/>
    <property type="project" value="InterPro"/>
</dbReference>
<dbReference type="EMBL" id="MSZU01000080">
    <property type="protein sequence ID" value="OMP86384.1"/>
    <property type="molecule type" value="Genomic_DNA"/>
</dbReference>
<dbReference type="GO" id="GO:0071846">
    <property type="term" value="P:actin filament debranching"/>
    <property type="evidence" value="ECO:0007669"/>
    <property type="project" value="InterPro"/>
</dbReference>